<dbReference type="GO" id="GO:0007507">
    <property type="term" value="P:heart development"/>
    <property type="evidence" value="ECO:0007669"/>
    <property type="project" value="TreeGrafter"/>
</dbReference>
<comment type="function">
    <text evidence="9">May be involved in calcium-dependent ubiquitination and subsequent proteasomal degradation of target proteins. Probably serves as a molecular bridge in ubiquitin E3 complexes. Participates in the ubiquitin-mediated degradation of beta-catenin (CTNNB1).</text>
</comment>
<proteinExistence type="predicted"/>
<evidence type="ECO:0000259" key="12">
    <source>
        <dbReference type="PROSITE" id="PS51048"/>
    </source>
</evidence>
<evidence type="ECO:0000256" key="2">
    <source>
        <dbReference type="ARBA" id="ARBA00004496"/>
    </source>
</evidence>
<evidence type="ECO:0000313" key="15">
    <source>
        <dbReference type="Proteomes" id="UP000762676"/>
    </source>
</evidence>
<dbReference type="GO" id="GO:0005634">
    <property type="term" value="C:nucleus"/>
    <property type="evidence" value="ECO:0007669"/>
    <property type="project" value="UniProtKB-SubCell"/>
</dbReference>
<name>A0AAV4I977_9GAST</name>
<evidence type="ECO:0000256" key="7">
    <source>
        <dbReference type="ARBA" id="ARBA00022990"/>
    </source>
</evidence>
<reference evidence="14 15" key="1">
    <citation type="journal article" date="2021" name="Elife">
        <title>Chloroplast acquisition without the gene transfer in kleptoplastic sea slugs, Plakobranchus ocellatus.</title>
        <authorList>
            <person name="Maeda T."/>
            <person name="Takahashi S."/>
            <person name="Yoshida T."/>
            <person name="Shimamura S."/>
            <person name="Takaki Y."/>
            <person name="Nagai Y."/>
            <person name="Toyoda A."/>
            <person name="Suzuki Y."/>
            <person name="Arimoto A."/>
            <person name="Ishii H."/>
            <person name="Satoh N."/>
            <person name="Nishiyama T."/>
            <person name="Hasebe M."/>
            <person name="Maruyama T."/>
            <person name="Minagawa J."/>
            <person name="Obokata J."/>
            <person name="Shigenobu S."/>
        </authorList>
    </citation>
    <scope>NUCLEOTIDE SEQUENCE [LARGE SCALE GENOMIC DNA]</scope>
</reference>
<feature type="domain" description="CS" evidence="13">
    <location>
        <begin position="73"/>
        <end position="166"/>
    </location>
</feature>
<dbReference type="PANTHER" id="PTHR13164:SF3">
    <property type="entry name" value="CALCYCLIN-BINDING PROTEIN"/>
    <property type="match status" value="1"/>
</dbReference>
<evidence type="ECO:0000256" key="9">
    <source>
        <dbReference type="ARBA" id="ARBA00025145"/>
    </source>
</evidence>
<dbReference type="Pfam" id="PF04969">
    <property type="entry name" value="CS"/>
    <property type="match status" value="1"/>
</dbReference>
<feature type="compositionally biased region" description="Basic and acidic residues" evidence="11">
    <location>
        <begin position="168"/>
        <end position="182"/>
    </location>
</feature>
<protein>
    <recommendedName>
        <fullName evidence="3">Calcyclin-binding protein</fullName>
    </recommendedName>
</protein>
<organism evidence="14 15">
    <name type="scientific">Elysia marginata</name>
    <dbReference type="NCBI Taxonomy" id="1093978"/>
    <lineage>
        <taxon>Eukaryota</taxon>
        <taxon>Metazoa</taxon>
        <taxon>Spiralia</taxon>
        <taxon>Lophotrochozoa</taxon>
        <taxon>Mollusca</taxon>
        <taxon>Gastropoda</taxon>
        <taxon>Heterobranchia</taxon>
        <taxon>Euthyneura</taxon>
        <taxon>Panpulmonata</taxon>
        <taxon>Sacoglossa</taxon>
        <taxon>Placobranchoidea</taxon>
        <taxon>Plakobranchidae</taxon>
        <taxon>Elysia</taxon>
    </lineage>
</organism>
<feature type="region of interest" description="Disordered" evidence="11">
    <location>
        <begin position="168"/>
        <end position="201"/>
    </location>
</feature>
<dbReference type="AlphaFoldDB" id="A0AAV4I977"/>
<evidence type="ECO:0000256" key="11">
    <source>
        <dbReference type="SAM" id="MobiDB-lite"/>
    </source>
</evidence>
<dbReference type="GO" id="GO:0015631">
    <property type="term" value="F:tubulin binding"/>
    <property type="evidence" value="ECO:0007669"/>
    <property type="project" value="InterPro"/>
</dbReference>
<dbReference type="GO" id="GO:0005737">
    <property type="term" value="C:cytoplasm"/>
    <property type="evidence" value="ECO:0007669"/>
    <property type="project" value="UniProtKB-SubCell"/>
</dbReference>
<dbReference type="GO" id="GO:0031625">
    <property type="term" value="F:ubiquitin protein ligase binding"/>
    <property type="evidence" value="ECO:0007669"/>
    <property type="project" value="InterPro"/>
</dbReference>
<dbReference type="InterPro" id="IPR037893">
    <property type="entry name" value="CS_CacyBP"/>
</dbReference>
<accession>A0AAV4I977</accession>
<dbReference type="Gene3D" id="2.60.40.790">
    <property type="match status" value="1"/>
</dbReference>
<keyword evidence="10" id="KW-0175">Coiled coil</keyword>
<dbReference type="CDD" id="cd06468">
    <property type="entry name" value="p23_CacyBP"/>
    <property type="match status" value="1"/>
</dbReference>
<evidence type="ECO:0000256" key="6">
    <source>
        <dbReference type="ARBA" id="ARBA00022786"/>
    </source>
</evidence>
<dbReference type="InterPro" id="IPR037201">
    <property type="entry name" value="CacyBP_N"/>
</dbReference>
<evidence type="ECO:0000256" key="3">
    <source>
        <dbReference type="ARBA" id="ARBA00015702"/>
    </source>
</evidence>
<dbReference type="Proteomes" id="UP000762676">
    <property type="component" value="Unassembled WGS sequence"/>
</dbReference>
<dbReference type="Pfam" id="PF09032">
    <property type="entry name" value="Siah-Interact_N"/>
    <property type="match status" value="1"/>
</dbReference>
<evidence type="ECO:0000256" key="10">
    <source>
        <dbReference type="SAM" id="Coils"/>
    </source>
</evidence>
<keyword evidence="4" id="KW-0963">Cytoplasm</keyword>
<evidence type="ECO:0000313" key="14">
    <source>
        <dbReference type="EMBL" id="GFS06113.1"/>
    </source>
</evidence>
<dbReference type="GO" id="GO:0044548">
    <property type="term" value="F:S100 protein binding"/>
    <property type="evidence" value="ECO:0007669"/>
    <property type="project" value="InterPro"/>
</dbReference>
<evidence type="ECO:0000256" key="1">
    <source>
        <dbReference type="ARBA" id="ARBA00004123"/>
    </source>
</evidence>
<evidence type="ECO:0000256" key="4">
    <source>
        <dbReference type="ARBA" id="ARBA00022490"/>
    </source>
</evidence>
<comment type="caution">
    <text evidence="14">The sequence shown here is derived from an EMBL/GenBank/DDBJ whole genome shotgun (WGS) entry which is preliminary data.</text>
</comment>
<feature type="domain" description="SGS" evidence="12">
    <location>
        <begin position="150"/>
        <end position="229"/>
    </location>
</feature>
<gene>
    <name evidence="14" type="ORF">ElyMa_001216600</name>
</gene>
<dbReference type="PANTHER" id="PTHR13164">
    <property type="entry name" value="CALICYLIN BINDING PROTEIN"/>
    <property type="match status" value="1"/>
</dbReference>
<dbReference type="EMBL" id="BMAT01002403">
    <property type="protein sequence ID" value="GFS06113.1"/>
    <property type="molecule type" value="Genomic_DNA"/>
</dbReference>
<dbReference type="InterPro" id="IPR007699">
    <property type="entry name" value="SGS_dom"/>
</dbReference>
<keyword evidence="7" id="KW-0007">Acetylation</keyword>
<evidence type="ECO:0000256" key="5">
    <source>
        <dbReference type="ARBA" id="ARBA00022553"/>
    </source>
</evidence>
<comment type="subcellular location">
    <subcellularLocation>
        <location evidence="2">Cytoplasm</location>
    </subcellularLocation>
    <subcellularLocation>
        <location evidence="1">Nucleus</location>
    </subcellularLocation>
</comment>
<keyword evidence="8" id="KW-0539">Nucleus</keyword>
<dbReference type="SUPFAM" id="SSF140106">
    <property type="entry name" value="Calcyclin-binding protein-like"/>
    <property type="match status" value="1"/>
</dbReference>
<dbReference type="InterPro" id="IPR008978">
    <property type="entry name" value="HSP20-like_chaperone"/>
</dbReference>
<evidence type="ECO:0000259" key="13">
    <source>
        <dbReference type="PROSITE" id="PS51203"/>
    </source>
</evidence>
<dbReference type="PROSITE" id="PS51048">
    <property type="entry name" value="SGS"/>
    <property type="match status" value="1"/>
</dbReference>
<dbReference type="InterPro" id="IPR007052">
    <property type="entry name" value="CS_dom"/>
</dbReference>
<dbReference type="SUPFAM" id="SSF49764">
    <property type="entry name" value="HSP20-like chaperones"/>
    <property type="match status" value="1"/>
</dbReference>
<sequence length="229" mass="26130">MSNPSELKLDLAEYELLLKEAKRLKVQQSLSREIEKLRRDIATAEAREAAKAAESRGNDSFAVSSSGNRLYEENITNYAWDQSDKFMKLYLTLDNLATITDQDVQSEFTDRSVTVKVKFQKKVCTLHIARLCEGILEKESYVKKKSDYVLVMMKKSEAGKTWPWVTEREKKNKEKDKPKVDDSDPSAGITSLLKNMYDEGDDEMKRTISKAFYESQMKQAAGGDPMADL</sequence>
<keyword evidence="15" id="KW-1185">Reference proteome</keyword>
<evidence type="ECO:0000256" key="8">
    <source>
        <dbReference type="ARBA" id="ARBA00023242"/>
    </source>
</evidence>
<dbReference type="InterPro" id="IPR015120">
    <property type="entry name" value="Siah-Interact_N"/>
</dbReference>
<dbReference type="PROSITE" id="PS51203">
    <property type="entry name" value="CS"/>
    <property type="match status" value="1"/>
</dbReference>
<dbReference type="InterPro" id="IPR052289">
    <property type="entry name" value="Calcyclin-binding_UBL-bridge"/>
</dbReference>
<keyword evidence="6" id="KW-0833">Ubl conjugation pathway</keyword>
<keyword evidence="5" id="KW-0597">Phosphoprotein</keyword>
<feature type="coiled-coil region" evidence="10">
    <location>
        <begin position="27"/>
        <end position="54"/>
    </location>
</feature>